<gene>
    <name evidence="2" type="ORF">ACFPQ9_04720</name>
</gene>
<feature type="transmembrane region" description="Helical" evidence="1">
    <location>
        <begin position="61"/>
        <end position="80"/>
    </location>
</feature>
<dbReference type="Proteomes" id="UP001596263">
    <property type="component" value="Unassembled WGS sequence"/>
</dbReference>
<name>A0ABW0CD17_STRCD</name>
<accession>A0ABW0CD17</accession>
<comment type="caution">
    <text evidence="2">The sequence shown here is derived from an EMBL/GenBank/DDBJ whole genome shotgun (WGS) entry which is preliminary data.</text>
</comment>
<protein>
    <submittedName>
        <fullName evidence="2">DUF1049 domain-containing protein</fullName>
    </submittedName>
</protein>
<keyword evidence="3" id="KW-1185">Reference proteome</keyword>
<organism evidence="2 3">
    <name type="scientific">Streptomyces coerulescens</name>
    <dbReference type="NCBI Taxonomy" id="29304"/>
    <lineage>
        <taxon>Bacteria</taxon>
        <taxon>Bacillati</taxon>
        <taxon>Actinomycetota</taxon>
        <taxon>Actinomycetes</taxon>
        <taxon>Kitasatosporales</taxon>
        <taxon>Streptomycetaceae</taxon>
        <taxon>Streptomyces</taxon>
    </lineage>
</organism>
<dbReference type="RefSeq" id="WP_380846937.1">
    <property type="nucleotide sequence ID" value="NZ_JBHSKM010000002.1"/>
</dbReference>
<reference evidence="3" key="1">
    <citation type="journal article" date="2019" name="Int. J. Syst. Evol. Microbiol.">
        <title>The Global Catalogue of Microorganisms (GCM) 10K type strain sequencing project: providing services to taxonomists for standard genome sequencing and annotation.</title>
        <authorList>
            <consortium name="The Broad Institute Genomics Platform"/>
            <consortium name="The Broad Institute Genome Sequencing Center for Infectious Disease"/>
            <person name="Wu L."/>
            <person name="Ma J."/>
        </authorList>
    </citation>
    <scope>NUCLEOTIDE SEQUENCE [LARGE SCALE GENOMIC DNA]</scope>
    <source>
        <strain evidence="3">KCTC 42586</strain>
    </source>
</reference>
<keyword evidence="1" id="KW-0472">Membrane</keyword>
<dbReference type="EMBL" id="JBHSKM010000002">
    <property type="protein sequence ID" value="MFC5213133.1"/>
    <property type="molecule type" value="Genomic_DNA"/>
</dbReference>
<proteinExistence type="predicted"/>
<evidence type="ECO:0000313" key="3">
    <source>
        <dbReference type="Proteomes" id="UP001596263"/>
    </source>
</evidence>
<sequence length="84" mass="8988">MTAKTSESGTKAGGKRGGLAGAMTPGRIAVLVLAVLSLIFIFENTRSTEIRLLIPLVTMPLWLALLAMGIIGALFGGYIMRRRR</sequence>
<keyword evidence="1" id="KW-0812">Transmembrane</keyword>
<evidence type="ECO:0000313" key="2">
    <source>
        <dbReference type="EMBL" id="MFC5213133.1"/>
    </source>
</evidence>
<evidence type="ECO:0000256" key="1">
    <source>
        <dbReference type="SAM" id="Phobius"/>
    </source>
</evidence>
<keyword evidence="1" id="KW-1133">Transmembrane helix</keyword>
<feature type="transmembrane region" description="Helical" evidence="1">
    <location>
        <begin position="20"/>
        <end position="41"/>
    </location>
</feature>